<dbReference type="PROSITE" id="PS51192">
    <property type="entry name" value="HELICASE_ATP_BIND_1"/>
    <property type="match status" value="1"/>
</dbReference>
<dbReference type="SUPFAM" id="SSF52540">
    <property type="entry name" value="P-loop containing nucleoside triphosphate hydrolases"/>
    <property type="match status" value="1"/>
</dbReference>
<evidence type="ECO:0000259" key="10">
    <source>
        <dbReference type="PROSITE" id="PS51192"/>
    </source>
</evidence>
<keyword evidence="7" id="KW-0067">ATP-binding</keyword>
<name>A0A4S8JKH0_MUSBA</name>
<dbReference type="GO" id="GO:0008380">
    <property type="term" value="P:RNA splicing"/>
    <property type="evidence" value="ECO:0007669"/>
    <property type="project" value="UniProtKB-KW"/>
</dbReference>
<dbReference type="GO" id="GO:0006397">
    <property type="term" value="P:mRNA processing"/>
    <property type="evidence" value="ECO:0007669"/>
    <property type="project" value="UniProtKB-KW"/>
</dbReference>
<dbReference type="Gene3D" id="3.40.50.300">
    <property type="entry name" value="P-loop containing nucleotide triphosphate hydrolases"/>
    <property type="match status" value="2"/>
</dbReference>
<dbReference type="GO" id="GO:0016787">
    <property type="term" value="F:hydrolase activity"/>
    <property type="evidence" value="ECO:0007669"/>
    <property type="project" value="UniProtKB-KW"/>
</dbReference>
<reference evidence="12 13" key="1">
    <citation type="journal article" date="2019" name="Nat. Plants">
        <title>Genome sequencing of Musa balbisiana reveals subgenome evolution and function divergence in polyploid bananas.</title>
        <authorList>
            <person name="Yao X."/>
        </authorList>
    </citation>
    <scope>NUCLEOTIDE SEQUENCE [LARGE SCALE GENOMIC DNA]</scope>
    <source>
        <strain evidence="13">cv. DH-PKW</strain>
        <tissue evidence="12">Leaves</tissue>
    </source>
</reference>
<feature type="domain" description="Helicase C-terminal" evidence="11">
    <location>
        <begin position="279"/>
        <end position="461"/>
    </location>
</feature>
<evidence type="ECO:0000256" key="9">
    <source>
        <dbReference type="ARBA" id="ARBA00047984"/>
    </source>
</evidence>
<dbReference type="InterPro" id="IPR027417">
    <property type="entry name" value="P-loop_NTPase"/>
</dbReference>
<feature type="domain" description="Helicase ATP-binding" evidence="10">
    <location>
        <begin position="91"/>
        <end position="257"/>
    </location>
</feature>
<dbReference type="Proteomes" id="UP000317650">
    <property type="component" value="Chromosome 1"/>
</dbReference>
<dbReference type="FunFam" id="3.40.50.300:FF:000578">
    <property type="entry name" value="probable ATP-dependent RNA helicase DHX35"/>
    <property type="match status" value="1"/>
</dbReference>
<dbReference type="InterPro" id="IPR048333">
    <property type="entry name" value="HA2_WH"/>
</dbReference>
<keyword evidence="3" id="KW-0507">mRNA processing</keyword>
<keyword evidence="4" id="KW-0547">Nucleotide-binding</keyword>
<evidence type="ECO:0000313" key="12">
    <source>
        <dbReference type="EMBL" id="THU62647.1"/>
    </source>
</evidence>
<sequence>MEPFLHRDSLEFLLGPVEVSSSCFCLWLRIVLLARDRPSEFWIVEVAMEEKEKGEAVEVNPVTGSPFSRRYHKLLERRKKLPVWGQRSKFLDALAKRRVVVVAAPPGSGKSTQIPQFVIEAGYASEGKQIACTQPRRLVATALSRRVAQEMDVKLGEEVGYSVLFEDCTGPKTILKYLTDGLLLREAMSDQFLESYMVIILDEVHLRTLATDILLAYFKNMFKTKARCDLKLVVMSTQFEAKKFRDYFKDAQIVQPLPALHPVQITYVKEPVRDLVEAAVEKVIHILVSESTGDIIVFLTGLEEIERCCWRLGKLILDLGDKIGPVKVVPLHSVMPVDMENKVFKAAPPPTRRGGPLGRRVIVSTEIAESSLSIDDIVYTIDCGYTKQKVYNADLQVESLLVLPISRASAQRRSGCARRSAPGKCFRLYSQDFFNRVQPQDSPEILRANLAGTVLQFRKLGFDNLLHLDLMDPPPAETVMRAVETLKCLGALDDEGSLTHLGELMSEFPLDPQMSKTIVDSPKFGCSNEILSIAAMLSVPNCFLRPMENLEAADEAKATFNHIHGDHLSLLNVYRAYKLSNGDSTWCKRNFINQTVLRSADNVRGHLVSIMHKLDLTLCSTDFSSSDDYDNVRKGLLAGYFMQVAHLDHSGNYSTAKGHHVVDVHPSSSLASRPVLVIYNDFVLASRNFIRVLTDVPLDWLVEIASFAAA</sequence>
<protein>
    <recommendedName>
        <fullName evidence="2">RNA helicase</fullName>
        <ecNumber evidence="2">3.6.4.13</ecNumber>
    </recommendedName>
</protein>
<dbReference type="GO" id="GO:0003723">
    <property type="term" value="F:RNA binding"/>
    <property type="evidence" value="ECO:0007669"/>
    <property type="project" value="TreeGrafter"/>
</dbReference>
<dbReference type="PANTHER" id="PTHR18934:SF109">
    <property type="entry name" value="ATP-DEPENDENT RNA HELICASE DHX15 HOMOLOG"/>
    <property type="match status" value="1"/>
</dbReference>
<evidence type="ECO:0000256" key="3">
    <source>
        <dbReference type="ARBA" id="ARBA00022664"/>
    </source>
</evidence>
<evidence type="ECO:0000256" key="7">
    <source>
        <dbReference type="ARBA" id="ARBA00022840"/>
    </source>
</evidence>
<keyword evidence="6" id="KW-0347">Helicase</keyword>
<gene>
    <name evidence="12" type="ORF">C4D60_Mb01t07290</name>
</gene>
<dbReference type="GO" id="GO:0005524">
    <property type="term" value="F:ATP binding"/>
    <property type="evidence" value="ECO:0007669"/>
    <property type="project" value="UniProtKB-KW"/>
</dbReference>
<comment type="caution">
    <text evidence="12">The sequence shown here is derived from an EMBL/GenBank/DDBJ whole genome shotgun (WGS) entry which is preliminary data.</text>
</comment>
<dbReference type="AlphaFoldDB" id="A0A4S8JKH0"/>
<evidence type="ECO:0000256" key="6">
    <source>
        <dbReference type="ARBA" id="ARBA00022806"/>
    </source>
</evidence>
<proteinExistence type="inferred from homology"/>
<dbReference type="FunFam" id="1.20.120.1080:FF:000001">
    <property type="entry name" value="Pre-mRNA-splicing factor ATP-dependent RNA helicase"/>
    <property type="match status" value="1"/>
</dbReference>
<evidence type="ECO:0000256" key="4">
    <source>
        <dbReference type="ARBA" id="ARBA00022741"/>
    </source>
</evidence>
<dbReference type="Gene3D" id="1.20.120.1080">
    <property type="match status" value="1"/>
</dbReference>
<keyword evidence="13" id="KW-1185">Reference proteome</keyword>
<comment type="catalytic activity">
    <reaction evidence="9">
        <text>ATP + H2O = ADP + phosphate + H(+)</text>
        <dbReference type="Rhea" id="RHEA:13065"/>
        <dbReference type="ChEBI" id="CHEBI:15377"/>
        <dbReference type="ChEBI" id="CHEBI:15378"/>
        <dbReference type="ChEBI" id="CHEBI:30616"/>
        <dbReference type="ChEBI" id="CHEBI:43474"/>
        <dbReference type="ChEBI" id="CHEBI:456216"/>
        <dbReference type="EC" id="3.6.4.13"/>
    </reaction>
</comment>
<dbReference type="STRING" id="52838.A0A4S8JKH0"/>
<dbReference type="Pfam" id="PF21010">
    <property type="entry name" value="HA2_C"/>
    <property type="match status" value="1"/>
</dbReference>
<evidence type="ECO:0000256" key="8">
    <source>
        <dbReference type="ARBA" id="ARBA00023187"/>
    </source>
</evidence>
<evidence type="ECO:0000313" key="13">
    <source>
        <dbReference type="Proteomes" id="UP000317650"/>
    </source>
</evidence>
<dbReference type="SMART" id="SM00487">
    <property type="entry name" value="DEXDc"/>
    <property type="match status" value="1"/>
</dbReference>
<dbReference type="EMBL" id="PYDT01000004">
    <property type="protein sequence ID" value="THU62647.1"/>
    <property type="molecule type" value="Genomic_DNA"/>
</dbReference>
<dbReference type="Pfam" id="PF07717">
    <property type="entry name" value="OB_NTP_bind"/>
    <property type="match status" value="1"/>
</dbReference>
<keyword evidence="8" id="KW-0508">mRNA splicing</keyword>
<dbReference type="SMART" id="SM00847">
    <property type="entry name" value="HA2"/>
    <property type="match status" value="1"/>
</dbReference>
<organism evidence="12 13">
    <name type="scientific">Musa balbisiana</name>
    <name type="common">Banana</name>
    <dbReference type="NCBI Taxonomy" id="52838"/>
    <lineage>
        <taxon>Eukaryota</taxon>
        <taxon>Viridiplantae</taxon>
        <taxon>Streptophyta</taxon>
        <taxon>Embryophyta</taxon>
        <taxon>Tracheophyta</taxon>
        <taxon>Spermatophyta</taxon>
        <taxon>Magnoliopsida</taxon>
        <taxon>Liliopsida</taxon>
        <taxon>Zingiberales</taxon>
        <taxon>Musaceae</taxon>
        <taxon>Musa</taxon>
    </lineage>
</organism>
<comment type="similarity">
    <text evidence="1">Belongs to the DEAD box helicase family. DEAH subfamily.</text>
</comment>
<dbReference type="GO" id="GO:0003724">
    <property type="term" value="F:RNA helicase activity"/>
    <property type="evidence" value="ECO:0007669"/>
    <property type="project" value="UniProtKB-EC"/>
</dbReference>
<keyword evidence="5" id="KW-0378">Hydrolase</keyword>
<dbReference type="InterPro" id="IPR007502">
    <property type="entry name" value="Helicase-assoc_dom"/>
</dbReference>
<dbReference type="CDD" id="cd18791">
    <property type="entry name" value="SF2_C_RHA"/>
    <property type="match status" value="1"/>
</dbReference>
<dbReference type="InterPro" id="IPR001650">
    <property type="entry name" value="Helicase_C-like"/>
</dbReference>
<dbReference type="InterPro" id="IPR014001">
    <property type="entry name" value="Helicase_ATP-bd"/>
</dbReference>
<dbReference type="PANTHER" id="PTHR18934">
    <property type="entry name" value="ATP-DEPENDENT RNA HELICASE"/>
    <property type="match status" value="1"/>
</dbReference>
<dbReference type="EC" id="3.6.4.13" evidence="2"/>
<dbReference type="Pfam" id="PF13245">
    <property type="entry name" value="AAA_19"/>
    <property type="match status" value="1"/>
</dbReference>
<dbReference type="InterPro" id="IPR011709">
    <property type="entry name" value="DEAD-box_helicase_OB_fold"/>
</dbReference>
<evidence type="ECO:0000256" key="5">
    <source>
        <dbReference type="ARBA" id="ARBA00022801"/>
    </source>
</evidence>
<evidence type="ECO:0000256" key="2">
    <source>
        <dbReference type="ARBA" id="ARBA00012552"/>
    </source>
</evidence>
<evidence type="ECO:0000259" key="11">
    <source>
        <dbReference type="PROSITE" id="PS51194"/>
    </source>
</evidence>
<accession>A0A4S8JKH0</accession>
<evidence type="ECO:0000256" key="1">
    <source>
        <dbReference type="ARBA" id="ARBA00008792"/>
    </source>
</evidence>
<dbReference type="Pfam" id="PF04408">
    <property type="entry name" value="WHD_HA2"/>
    <property type="match status" value="1"/>
</dbReference>
<dbReference type="PROSITE" id="PS51194">
    <property type="entry name" value="HELICASE_CTER"/>
    <property type="match status" value="1"/>
</dbReference>